<evidence type="ECO:0000313" key="1">
    <source>
        <dbReference type="EMBL" id="KAH7847014.1"/>
    </source>
</evidence>
<organism evidence="1 2">
    <name type="scientific">Vaccinium darrowii</name>
    <dbReference type="NCBI Taxonomy" id="229202"/>
    <lineage>
        <taxon>Eukaryota</taxon>
        <taxon>Viridiplantae</taxon>
        <taxon>Streptophyta</taxon>
        <taxon>Embryophyta</taxon>
        <taxon>Tracheophyta</taxon>
        <taxon>Spermatophyta</taxon>
        <taxon>Magnoliopsida</taxon>
        <taxon>eudicotyledons</taxon>
        <taxon>Gunneridae</taxon>
        <taxon>Pentapetalae</taxon>
        <taxon>asterids</taxon>
        <taxon>Ericales</taxon>
        <taxon>Ericaceae</taxon>
        <taxon>Vaccinioideae</taxon>
        <taxon>Vaccinieae</taxon>
        <taxon>Vaccinium</taxon>
    </lineage>
</organism>
<reference evidence="1 2" key="1">
    <citation type="journal article" date="2021" name="Hortic Res">
        <title>High-quality reference genome and annotation aids understanding of berry development for evergreen blueberry (Vaccinium darrowii).</title>
        <authorList>
            <person name="Yu J."/>
            <person name="Hulse-Kemp A.M."/>
            <person name="Babiker E."/>
            <person name="Staton M."/>
        </authorList>
    </citation>
    <scope>NUCLEOTIDE SEQUENCE [LARGE SCALE GENOMIC DNA]</scope>
    <source>
        <strain evidence="2">cv. NJ 8807/NJ 8810</strain>
        <tissue evidence="1">Young leaf</tissue>
    </source>
</reference>
<comment type="caution">
    <text evidence="1">The sequence shown here is derived from an EMBL/GenBank/DDBJ whole genome shotgun (WGS) entry which is preliminary data.</text>
</comment>
<gene>
    <name evidence="1" type="ORF">Vadar_020786</name>
</gene>
<name>A0ACB7Y0G9_9ERIC</name>
<accession>A0ACB7Y0G9</accession>
<dbReference type="Proteomes" id="UP000828048">
    <property type="component" value="Chromosome 5"/>
</dbReference>
<protein>
    <submittedName>
        <fullName evidence="1">Uncharacterized protein</fullName>
    </submittedName>
</protein>
<sequence length="448" mass="50424">MYGKLNDAGFVFGATRSDNARKESGFNSNQVNDATGCTTSNGSSASIEDVQRYPVQITGWPLESSINDLPTLIISDILSRLPTKTIILCKCVCKSWRNLLLEPYFANLHLSRSPTSLIIHQLGVSLPDSDTDILKLVEFRDEPDGHDLCYDPVMKFDLKVCYPHGEILLVGSANGLLCFCDYKNESLFICNPIVRQYVTVPEPRHKKRYPSVLVYGFGFSSISGQYKLVQIFQKALSDPALGNCSYECQGEVYTLGSGEWRSIGTVPFEYDLRLYSVTLNGNIHWLICDLKSTYSICAFDIEKESFQGLSSVPGLSRGSYCKSLGLLEGRLCVCDNSSNSDLVIWVMKEYGVSESWTKEIVIKLESDLGCLLYAVVTPIKVWGNGDILMLWRDDYLYSYSPERKTLEAVVVLRDSAHIVDRYITYEMMLHVPSFFSLKDFAKEKVDMF</sequence>
<proteinExistence type="predicted"/>
<dbReference type="EMBL" id="CM037155">
    <property type="protein sequence ID" value="KAH7847014.1"/>
    <property type="molecule type" value="Genomic_DNA"/>
</dbReference>
<keyword evidence="2" id="KW-1185">Reference proteome</keyword>
<evidence type="ECO:0000313" key="2">
    <source>
        <dbReference type="Proteomes" id="UP000828048"/>
    </source>
</evidence>